<dbReference type="Gene3D" id="2.30.30.30">
    <property type="match status" value="1"/>
</dbReference>
<dbReference type="Pfam" id="PF00569">
    <property type="entry name" value="ZZ"/>
    <property type="match status" value="1"/>
</dbReference>
<dbReference type="FunFam" id="2.30.30.30:FF:000015">
    <property type="entry name" value="E3 ubiquitin-protein ligase HERC2"/>
    <property type="match status" value="1"/>
</dbReference>
<keyword evidence="14" id="KW-0012">Acyltransferase</keyword>
<evidence type="ECO:0000256" key="8">
    <source>
        <dbReference type="ARBA" id="ARBA00022771"/>
    </source>
</evidence>
<dbReference type="PANTHER" id="PTHR20930:SF0">
    <property type="entry name" value="PROTEIN ILRUN"/>
    <property type="match status" value="1"/>
</dbReference>
<feature type="domain" description="ZZ-type" evidence="13">
    <location>
        <begin position="242"/>
        <end position="293"/>
    </location>
</feature>
<accession>A0A9X0CQ20</accession>
<evidence type="ECO:0000256" key="7">
    <source>
        <dbReference type="ARBA" id="ARBA00022737"/>
    </source>
</evidence>
<dbReference type="GO" id="GO:0061630">
    <property type="term" value="F:ubiquitin protein ligase activity"/>
    <property type="evidence" value="ECO:0007669"/>
    <property type="project" value="UniProtKB-EC"/>
</dbReference>
<name>A0A9X0CQ20_9CNID</name>
<dbReference type="InterPro" id="IPR014722">
    <property type="entry name" value="Rib_uL2_dom2"/>
</dbReference>
<comment type="pathway">
    <text evidence="2">Protein modification; protein ubiquitination.</text>
</comment>
<keyword evidence="4" id="KW-0597">Phosphoprotein</keyword>
<dbReference type="PANTHER" id="PTHR20930">
    <property type="entry name" value="OVARIAN CARCINOMA ANTIGEN CA125-RELATED"/>
    <property type="match status" value="1"/>
</dbReference>
<comment type="caution">
    <text evidence="14">The sequence shown here is derived from an EMBL/GenBank/DDBJ whole genome shotgun (WGS) entry which is preliminary data.</text>
</comment>
<dbReference type="OrthoDB" id="239701at2759"/>
<keyword evidence="15" id="KW-1185">Reference proteome</keyword>
<evidence type="ECO:0000256" key="1">
    <source>
        <dbReference type="ARBA" id="ARBA00004496"/>
    </source>
</evidence>
<proteinExistence type="predicted"/>
<feature type="region of interest" description="Disordered" evidence="12">
    <location>
        <begin position="36"/>
        <end position="90"/>
    </location>
</feature>
<dbReference type="SUPFAM" id="SSF57850">
    <property type="entry name" value="RING/U-box"/>
    <property type="match status" value="1"/>
</dbReference>
<keyword evidence="8 11" id="KW-0863">Zinc-finger</keyword>
<organism evidence="14 15">
    <name type="scientific">Desmophyllum pertusum</name>
    <dbReference type="NCBI Taxonomy" id="174260"/>
    <lineage>
        <taxon>Eukaryota</taxon>
        <taxon>Metazoa</taxon>
        <taxon>Cnidaria</taxon>
        <taxon>Anthozoa</taxon>
        <taxon>Hexacorallia</taxon>
        <taxon>Scleractinia</taxon>
        <taxon>Caryophylliina</taxon>
        <taxon>Caryophylliidae</taxon>
        <taxon>Desmophyllum</taxon>
    </lineage>
</organism>
<dbReference type="Pfam" id="PF18346">
    <property type="entry name" value="SH3_15"/>
    <property type="match status" value="1"/>
</dbReference>
<feature type="compositionally biased region" description="Acidic residues" evidence="12">
    <location>
        <begin position="57"/>
        <end position="67"/>
    </location>
</feature>
<dbReference type="EMBL" id="MU826850">
    <property type="protein sequence ID" value="KAJ7371246.1"/>
    <property type="molecule type" value="Genomic_DNA"/>
</dbReference>
<sequence>MGFTRSRAEYALKELADEEEPRAELVVAWLIDHPDIEVPEGEERQEVVPPELTSSDDSSDVDLDDSDAVSSSDTESSSSEGEAIAVPTEFKRRSDLSSNDDYARYVRDNIQVGMMVRCCRTYEEVHEGDIGRVIKLDRDGLHDLNVQGDWQKKNGTYWVRYVHVELLGHDSLARREMIKVGDRVRVKPSVTTPKYKWGSVNHGSVGTVVSISPNGKDVKVDFPQQTNWTGLISEMEVVPATHPRTRCDGCHMEPIEGPRFKCKTCPDFNYCETCFRMRRSHRHSFHRFEEPSSIPVNAGRAGRGKKKIMSAGLGGPEHIVKEWDRVVKSLMVSSRESQAGRLIDGTESYWQSAGPKESIGFVSSCTQIF</sequence>
<evidence type="ECO:0000313" key="15">
    <source>
        <dbReference type="Proteomes" id="UP001163046"/>
    </source>
</evidence>
<evidence type="ECO:0000256" key="4">
    <source>
        <dbReference type="ARBA" id="ARBA00022553"/>
    </source>
</evidence>
<dbReference type="Proteomes" id="UP001163046">
    <property type="component" value="Unassembled WGS sequence"/>
</dbReference>
<evidence type="ECO:0000256" key="9">
    <source>
        <dbReference type="ARBA" id="ARBA00022786"/>
    </source>
</evidence>
<dbReference type="InterPro" id="IPR040847">
    <property type="entry name" value="SH3_15"/>
</dbReference>
<gene>
    <name evidence="14" type="primary">HERC2_2</name>
    <name evidence="14" type="ORF">OS493_027360</name>
</gene>
<evidence type="ECO:0000256" key="10">
    <source>
        <dbReference type="ARBA" id="ARBA00022833"/>
    </source>
</evidence>
<dbReference type="SUPFAM" id="SSF63748">
    <property type="entry name" value="Tudor/PWWP/MBT"/>
    <property type="match status" value="1"/>
</dbReference>
<keyword evidence="7" id="KW-0677">Repeat</keyword>
<evidence type="ECO:0000256" key="3">
    <source>
        <dbReference type="ARBA" id="ARBA00022490"/>
    </source>
</evidence>
<evidence type="ECO:0000256" key="12">
    <source>
        <dbReference type="SAM" id="MobiDB-lite"/>
    </source>
</evidence>
<comment type="subcellular location">
    <subcellularLocation>
        <location evidence="1">Cytoplasm</location>
    </subcellularLocation>
</comment>
<protein>
    <submittedName>
        <fullName evidence="14">E3 ubiquitin-protein ligase herc2</fullName>
        <ecNumber evidence="14">2.3.2.26</ecNumber>
    </submittedName>
</protein>
<keyword evidence="6" id="KW-0479">Metal-binding</keyword>
<keyword evidence="5 14" id="KW-0808">Transferase</keyword>
<evidence type="ECO:0000256" key="5">
    <source>
        <dbReference type="ARBA" id="ARBA00022679"/>
    </source>
</evidence>
<dbReference type="GO" id="GO:0005737">
    <property type="term" value="C:cytoplasm"/>
    <property type="evidence" value="ECO:0007669"/>
    <property type="project" value="UniProtKB-SubCell"/>
</dbReference>
<dbReference type="GO" id="GO:0008270">
    <property type="term" value="F:zinc ion binding"/>
    <property type="evidence" value="ECO:0007669"/>
    <property type="project" value="UniProtKB-KW"/>
</dbReference>
<dbReference type="InterPro" id="IPR000433">
    <property type="entry name" value="Znf_ZZ"/>
</dbReference>
<dbReference type="Gene3D" id="3.30.60.90">
    <property type="match status" value="1"/>
</dbReference>
<dbReference type="PROSITE" id="PS50135">
    <property type="entry name" value="ZF_ZZ_2"/>
    <property type="match status" value="1"/>
</dbReference>
<keyword evidence="10" id="KW-0862">Zinc</keyword>
<dbReference type="InterPro" id="IPR021097">
    <property type="entry name" value="CPH_domain"/>
</dbReference>
<evidence type="ECO:0000256" key="11">
    <source>
        <dbReference type="PROSITE-ProRule" id="PRU00228"/>
    </source>
</evidence>
<evidence type="ECO:0000256" key="6">
    <source>
        <dbReference type="ARBA" id="ARBA00022723"/>
    </source>
</evidence>
<dbReference type="Pfam" id="PF11515">
    <property type="entry name" value="Cul7"/>
    <property type="match status" value="1"/>
</dbReference>
<evidence type="ECO:0000313" key="14">
    <source>
        <dbReference type="EMBL" id="KAJ7371246.1"/>
    </source>
</evidence>
<dbReference type="EC" id="2.3.2.26" evidence="14"/>
<keyword evidence="3" id="KW-0963">Cytoplasm</keyword>
<reference evidence="14" key="1">
    <citation type="submission" date="2023-01" db="EMBL/GenBank/DDBJ databases">
        <title>Genome assembly of the deep-sea coral Lophelia pertusa.</title>
        <authorList>
            <person name="Herrera S."/>
            <person name="Cordes E."/>
        </authorList>
    </citation>
    <scope>NUCLEOTIDE SEQUENCE</scope>
    <source>
        <strain evidence="14">USNM1676648</strain>
        <tissue evidence="14">Polyp</tissue>
    </source>
</reference>
<keyword evidence="9" id="KW-0833">Ubl conjugation pathway</keyword>
<dbReference type="SMART" id="SM00291">
    <property type="entry name" value="ZnF_ZZ"/>
    <property type="match status" value="1"/>
</dbReference>
<evidence type="ECO:0000256" key="2">
    <source>
        <dbReference type="ARBA" id="ARBA00004906"/>
    </source>
</evidence>
<feature type="compositionally biased region" description="Low complexity" evidence="12">
    <location>
        <begin position="68"/>
        <end position="79"/>
    </location>
</feature>
<evidence type="ECO:0000259" key="13">
    <source>
        <dbReference type="PROSITE" id="PS50135"/>
    </source>
</evidence>
<dbReference type="AlphaFoldDB" id="A0A9X0CQ20"/>
<dbReference type="InterPro" id="IPR043145">
    <property type="entry name" value="Znf_ZZ_sf"/>
</dbReference>
<feature type="compositionally biased region" description="Basic and acidic residues" evidence="12">
    <location>
        <begin position="36"/>
        <end position="46"/>
    </location>
</feature>